<dbReference type="InterPro" id="IPR002514">
    <property type="entry name" value="Transposase_8"/>
</dbReference>
<evidence type="ECO:0000313" key="3">
    <source>
        <dbReference type="EMBL" id="MFC3141252.1"/>
    </source>
</evidence>
<gene>
    <name evidence="3" type="ORF">ACFOGP_00935</name>
</gene>
<feature type="domain" description="Integrase catalytic" evidence="2">
    <location>
        <begin position="239"/>
        <end position="404"/>
    </location>
</feature>
<name>A0ABV7GQ64_9RHOB</name>
<keyword evidence="4" id="KW-1185">Reference proteome</keyword>
<evidence type="ECO:0000259" key="2">
    <source>
        <dbReference type="PROSITE" id="PS50994"/>
    </source>
</evidence>
<dbReference type="InterPro" id="IPR048020">
    <property type="entry name" value="Transpos_IS3"/>
</dbReference>
<dbReference type="Pfam" id="PF13333">
    <property type="entry name" value="rve_2"/>
    <property type="match status" value="1"/>
</dbReference>
<proteinExistence type="predicted"/>
<dbReference type="Gene3D" id="1.10.10.10">
    <property type="entry name" value="Winged helix-like DNA-binding domain superfamily/Winged helix DNA-binding domain"/>
    <property type="match status" value="1"/>
</dbReference>
<protein>
    <submittedName>
        <fullName evidence="3">IS3 family transposase</fullName>
    </submittedName>
</protein>
<dbReference type="InterPro" id="IPR036397">
    <property type="entry name" value="RNaseH_sf"/>
</dbReference>
<dbReference type="EMBL" id="JBHRTB010000004">
    <property type="protein sequence ID" value="MFC3141252.1"/>
    <property type="molecule type" value="Genomic_DNA"/>
</dbReference>
<dbReference type="InterPro" id="IPR012337">
    <property type="entry name" value="RNaseH-like_sf"/>
</dbReference>
<dbReference type="InterPro" id="IPR025948">
    <property type="entry name" value="HTH-like_dom"/>
</dbReference>
<keyword evidence="1" id="KW-0175">Coiled coil</keyword>
<organism evidence="3 4">
    <name type="scientific">Psychromarinibacter halotolerans</name>
    <dbReference type="NCBI Taxonomy" id="1775175"/>
    <lineage>
        <taxon>Bacteria</taxon>
        <taxon>Pseudomonadati</taxon>
        <taxon>Pseudomonadota</taxon>
        <taxon>Alphaproteobacteria</taxon>
        <taxon>Rhodobacterales</taxon>
        <taxon>Paracoccaceae</taxon>
        <taxon>Psychromarinibacter</taxon>
    </lineage>
</organism>
<feature type="coiled-coil region" evidence="1">
    <location>
        <begin position="71"/>
        <end position="98"/>
    </location>
</feature>
<dbReference type="Gene3D" id="3.30.420.10">
    <property type="entry name" value="Ribonuclease H-like superfamily/Ribonuclease H"/>
    <property type="match status" value="1"/>
</dbReference>
<dbReference type="PANTHER" id="PTHR46889:SF4">
    <property type="entry name" value="TRANSPOSASE INSO FOR INSERTION SEQUENCE ELEMENT IS911B-RELATED"/>
    <property type="match status" value="1"/>
</dbReference>
<dbReference type="InterPro" id="IPR036388">
    <property type="entry name" value="WH-like_DNA-bd_sf"/>
</dbReference>
<dbReference type="InterPro" id="IPR050900">
    <property type="entry name" value="Transposase_IS3/IS150/IS904"/>
</dbReference>
<dbReference type="SUPFAM" id="SSF53098">
    <property type="entry name" value="Ribonuclease H-like"/>
    <property type="match status" value="1"/>
</dbReference>
<dbReference type="Pfam" id="PF01527">
    <property type="entry name" value="HTH_Tnp_1"/>
    <property type="match status" value="1"/>
</dbReference>
<dbReference type="Pfam" id="PF00665">
    <property type="entry name" value="rve"/>
    <property type="match status" value="1"/>
</dbReference>
<reference evidence="4" key="1">
    <citation type="journal article" date="2019" name="Int. J. Syst. Evol. Microbiol.">
        <title>The Global Catalogue of Microorganisms (GCM) 10K type strain sequencing project: providing services to taxonomists for standard genome sequencing and annotation.</title>
        <authorList>
            <consortium name="The Broad Institute Genomics Platform"/>
            <consortium name="The Broad Institute Genome Sequencing Center for Infectious Disease"/>
            <person name="Wu L."/>
            <person name="Ma J."/>
        </authorList>
    </citation>
    <scope>NUCLEOTIDE SEQUENCE [LARGE SCALE GENOMIC DNA]</scope>
    <source>
        <strain evidence="4">KCTC 52366</strain>
    </source>
</reference>
<evidence type="ECO:0000256" key="1">
    <source>
        <dbReference type="SAM" id="Coils"/>
    </source>
</evidence>
<dbReference type="NCBIfam" id="NF033516">
    <property type="entry name" value="transpos_IS3"/>
    <property type="match status" value="1"/>
</dbReference>
<dbReference type="InterPro" id="IPR009057">
    <property type="entry name" value="Homeodomain-like_sf"/>
</dbReference>
<dbReference type="RefSeq" id="WP_379559849.1">
    <property type="nucleotide sequence ID" value="NZ_JBHRTB010000004.1"/>
</dbReference>
<dbReference type="SUPFAM" id="SSF46689">
    <property type="entry name" value="Homeodomain-like"/>
    <property type="match status" value="1"/>
</dbReference>
<dbReference type="InterPro" id="IPR001584">
    <property type="entry name" value="Integrase_cat-core"/>
</dbReference>
<dbReference type="PANTHER" id="PTHR46889">
    <property type="entry name" value="TRANSPOSASE INSF FOR INSERTION SEQUENCE IS3B-RELATED"/>
    <property type="match status" value="1"/>
</dbReference>
<dbReference type="PROSITE" id="PS50994">
    <property type="entry name" value="INTEGRASE"/>
    <property type="match status" value="1"/>
</dbReference>
<evidence type="ECO:0000313" key="4">
    <source>
        <dbReference type="Proteomes" id="UP001595632"/>
    </source>
</evidence>
<dbReference type="Pfam" id="PF13276">
    <property type="entry name" value="HTH_21"/>
    <property type="match status" value="1"/>
</dbReference>
<comment type="caution">
    <text evidence="3">The sequence shown here is derived from an EMBL/GenBank/DDBJ whole genome shotgun (WGS) entry which is preliminary data.</text>
</comment>
<sequence length="414" mass="47492">MEQTHNKKTSKPYSLEFRERAVRLAMEHREEYRSEAALFTAIASKLGCSPDSLRVWVRQAQRDGGERPGQTSAEKARIKELEREVRELRQANEILKKASAYFCPGGARPPVSQVIAFIEEHRGEFGVEPMCRMLQIAQSTYYERRAILRDPDRASQRAKSDADLCIKINAAWEENRKLYGARKIWHVLLRDNQQIARCTVERLMRNLGIKGVVRGKKVVTTNPDTSQPCPDDKVNRLFKADRPNQLWVSDFTYVPTWSGTVYVAFVIDVFARRIVGWRVSTSMATQFVLDALDQAIWQRKTPDNNALIHHSDRGSQYLSIKYTERLVEVGIDPSVGTVGDSYDNALAECVIGLFKTEVINQIGPWKSMREVEWETLKWVDWYNNRRLFGPIGYITPAEAEEAFYANLNTLDKVA</sequence>
<dbReference type="Proteomes" id="UP001595632">
    <property type="component" value="Unassembled WGS sequence"/>
</dbReference>
<accession>A0ABV7GQ64</accession>